<sequence>MSLRPESPHRPAHPAGRARRGGGSAGWWGAGRWPGWHAEVMESVWDYPRPPRVERTGARVTIAHAGRVIVDSDRCWRVLETSHPPVYYIPRDDIADAVLEPGEGRSYCEFKGVASYWDLVVGTTRVQRAGWSYERPSPGYTEIAGAVAFYPSRVGECRVGGELVQPQEGDFYGGWITADITGPFKGGPGTTGW</sequence>
<dbReference type="InterPro" id="IPR007361">
    <property type="entry name" value="DUF427"/>
</dbReference>
<evidence type="ECO:0000259" key="2">
    <source>
        <dbReference type="Pfam" id="PF04248"/>
    </source>
</evidence>
<accession>A0ABN6CRR9</accession>
<dbReference type="InterPro" id="IPR038694">
    <property type="entry name" value="DUF427_sf"/>
</dbReference>
<keyword evidence="4" id="KW-1185">Reference proteome</keyword>
<protein>
    <recommendedName>
        <fullName evidence="2">DUF427 domain-containing protein</fullName>
    </recommendedName>
</protein>
<dbReference type="Pfam" id="PF04248">
    <property type="entry name" value="NTP_transf_9"/>
    <property type="match status" value="1"/>
</dbReference>
<dbReference type="PANTHER" id="PTHR43058:SF1">
    <property type="entry name" value="DUF427 DOMAIN-CONTAINING PROTEIN"/>
    <property type="match status" value="1"/>
</dbReference>
<evidence type="ECO:0000256" key="1">
    <source>
        <dbReference type="SAM" id="MobiDB-lite"/>
    </source>
</evidence>
<evidence type="ECO:0000313" key="4">
    <source>
        <dbReference type="Proteomes" id="UP000676967"/>
    </source>
</evidence>
<gene>
    <name evidence="3" type="ORF">Aiant_79660</name>
</gene>
<organism evidence="3 4">
    <name type="scientific">Actinoplanes ianthinogenes</name>
    <dbReference type="NCBI Taxonomy" id="122358"/>
    <lineage>
        <taxon>Bacteria</taxon>
        <taxon>Bacillati</taxon>
        <taxon>Actinomycetota</taxon>
        <taxon>Actinomycetes</taxon>
        <taxon>Micromonosporales</taxon>
        <taxon>Micromonosporaceae</taxon>
        <taxon>Actinoplanes</taxon>
    </lineage>
</organism>
<proteinExistence type="predicted"/>
<dbReference type="EMBL" id="AP023356">
    <property type="protein sequence ID" value="BCJ47309.1"/>
    <property type="molecule type" value="Genomic_DNA"/>
</dbReference>
<evidence type="ECO:0000313" key="3">
    <source>
        <dbReference type="EMBL" id="BCJ47309.1"/>
    </source>
</evidence>
<dbReference type="Gene3D" id="2.170.150.40">
    <property type="entry name" value="Domain of unknown function (DUF427)"/>
    <property type="match status" value="1"/>
</dbReference>
<dbReference type="PANTHER" id="PTHR43058">
    <property type="entry name" value="SLR0655 PROTEIN"/>
    <property type="match status" value="1"/>
</dbReference>
<dbReference type="Proteomes" id="UP000676967">
    <property type="component" value="Chromosome"/>
</dbReference>
<reference evidence="3 4" key="1">
    <citation type="submission" date="2020-08" db="EMBL/GenBank/DDBJ databases">
        <title>Whole genome shotgun sequence of Actinoplanes ianthinogenes NBRC 13996.</title>
        <authorList>
            <person name="Komaki H."/>
            <person name="Tamura T."/>
        </authorList>
    </citation>
    <scope>NUCLEOTIDE SEQUENCE [LARGE SCALE GENOMIC DNA]</scope>
    <source>
        <strain evidence="3 4">NBRC 13996</strain>
    </source>
</reference>
<name>A0ABN6CRR9_9ACTN</name>
<feature type="compositionally biased region" description="Basic residues" evidence="1">
    <location>
        <begin position="10"/>
        <end position="20"/>
    </location>
</feature>
<feature type="domain" description="DUF427" evidence="2">
    <location>
        <begin position="60"/>
        <end position="151"/>
    </location>
</feature>
<feature type="region of interest" description="Disordered" evidence="1">
    <location>
        <begin position="1"/>
        <end position="24"/>
    </location>
</feature>